<dbReference type="GO" id="GO:0031966">
    <property type="term" value="C:mitochondrial membrane"/>
    <property type="evidence" value="ECO:0007669"/>
    <property type="project" value="UniProtKB-SubCell"/>
</dbReference>
<dbReference type="SUPFAM" id="SSF103506">
    <property type="entry name" value="Mitochondrial carrier"/>
    <property type="match status" value="1"/>
</dbReference>
<keyword evidence="8 9" id="KW-0472">Membrane</keyword>
<evidence type="ECO:0000256" key="10">
    <source>
        <dbReference type="RuleBase" id="RU000488"/>
    </source>
</evidence>
<evidence type="ECO:0000313" key="12">
    <source>
        <dbReference type="Proteomes" id="UP001150569"/>
    </source>
</evidence>
<keyword evidence="7" id="KW-0496">Mitochondrion</keyword>
<evidence type="ECO:0000313" key="11">
    <source>
        <dbReference type="EMBL" id="KAJ1929056.1"/>
    </source>
</evidence>
<evidence type="ECO:0000256" key="1">
    <source>
        <dbReference type="ARBA" id="ARBA00004225"/>
    </source>
</evidence>
<dbReference type="GO" id="GO:0015227">
    <property type="term" value="F:O-acyl-L-carnitine transmembrane transporter activity"/>
    <property type="evidence" value="ECO:0007669"/>
    <property type="project" value="TreeGrafter"/>
</dbReference>
<dbReference type="PANTHER" id="PTHR45624:SF4">
    <property type="entry name" value="CONGESTED-LIKE TRACHEA PROTEIN-RELATED"/>
    <property type="match status" value="1"/>
</dbReference>
<dbReference type="Pfam" id="PF00153">
    <property type="entry name" value="Mito_carr"/>
    <property type="match status" value="3"/>
</dbReference>
<dbReference type="OrthoDB" id="14252at2759"/>
<keyword evidence="12" id="KW-1185">Reference proteome</keyword>
<dbReference type="PROSITE" id="PS50920">
    <property type="entry name" value="SOLCAR"/>
    <property type="match status" value="3"/>
</dbReference>
<keyword evidence="6" id="KW-1133">Transmembrane helix</keyword>
<evidence type="ECO:0000256" key="9">
    <source>
        <dbReference type="PROSITE-ProRule" id="PRU00282"/>
    </source>
</evidence>
<feature type="repeat" description="Solcar" evidence="9">
    <location>
        <begin position="43"/>
        <end position="151"/>
    </location>
</feature>
<dbReference type="InterPro" id="IPR023395">
    <property type="entry name" value="MCP_dom_sf"/>
</dbReference>
<dbReference type="GO" id="GO:0006839">
    <property type="term" value="P:mitochondrial transport"/>
    <property type="evidence" value="ECO:0007669"/>
    <property type="project" value="TreeGrafter"/>
</dbReference>
<name>A0A9W8AEI4_9FUNG</name>
<keyword evidence="4 9" id="KW-0812">Transmembrane</keyword>
<evidence type="ECO:0000256" key="4">
    <source>
        <dbReference type="ARBA" id="ARBA00022692"/>
    </source>
</evidence>
<dbReference type="GO" id="GO:1902603">
    <property type="term" value="P:carnitine transmembrane transport"/>
    <property type="evidence" value="ECO:0007669"/>
    <property type="project" value="TreeGrafter"/>
</dbReference>
<sequence>MAESHLPLVTNDSPDLIELSTGAIFPDPSTSPELAPLPLGTNTAAWKSFAAGGVGGTCLVLAGHPFDLLKVRLQTYTQGAVTAAVNLGKATSPPSLSATAKPPTVSALSLCRHIIRTEGLRGLYRGVVPPVLGAAPINAVSFWAYDLGLRSVRAFQECLVPPLNATSSSLTAGWTRPLDKDSLGIPAIAAAGAFSSMFTVLLIGPGERIKVLLQVQGTPSAPADLSAASATAKGGRLGAWAIVRHVYRTEGFRGLLRGTGAALLRDAPGCAVYFTAYETVRRKLATGGGPDGTDRLIPLPVTVLLAGGMAGIADWSVTMPIDTLKSRLQTAPPGTYPRGIRDVARHLIRTEGWRALYRGIGPVMLRAFPANAACFAGYETAMSLLNHVC</sequence>
<organism evidence="11 12">
    <name type="scientific">Tieghemiomyces parasiticus</name>
    <dbReference type="NCBI Taxonomy" id="78921"/>
    <lineage>
        <taxon>Eukaryota</taxon>
        <taxon>Fungi</taxon>
        <taxon>Fungi incertae sedis</taxon>
        <taxon>Zoopagomycota</taxon>
        <taxon>Kickxellomycotina</taxon>
        <taxon>Dimargaritomycetes</taxon>
        <taxon>Dimargaritales</taxon>
        <taxon>Dimargaritaceae</taxon>
        <taxon>Tieghemiomyces</taxon>
    </lineage>
</organism>
<comment type="subcellular location">
    <subcellularLocation>
        <location evidence="1">Mitochondrion membrane</location>
        <topology evidence="1">Multi-pass membrane protein</topology>
    </subcellularLocation>
</comment>
<evidence type="ECO:0000256" key="2">
    <source>
        <dbReference type="ARBA" id="ARBA00006375"/>
    </source>
</evidence>
<dbReference type="InterPro" id="IPR050567">
    <property type="entry name" value="Mitochondrial_Carrier"/>
</dbReference>
<dbReference type="AlphaFoldDB" id="A0A9W8AEI4"/>
<dbReference type="Proteomes" id="UP001150569">
    <property type="component" value="Unassembled WGS sequence"/>
</dbReference>
<comment type="caution">
    <text evidence="11">The sequence shown here is derived from an EMBL/GenBank/DDBJ whole genome shotgun (WGS) entry which is preliminary data.</text>
</comment>
<dbReference type="InterPro" id="IPR018108">
    <property type="entry name" value="MCP_transmembrane"/>
</dbReference>
<dbReference type="Gene3D" id="1.50.40.10">
    <property type="entry name" value="Mitochondrial carrier domain"/>
    <property type="match status" value="2"/>
</dbReference>
<comment type="similarity">
    <text evidence="2 10">Belongs to the mitochondrial carrier (TC 2.A.29) family.</text>
</comment>
<evidence type="ECO:0000256" key="3">
    <source>
        <dbReference type="ARBA" id="ARBA00022448"/>
    </source>
</evidence>
<feature type="repeat" description="Solcar" evidence="9">
    <location>
        <begin position="183"/>
        <end position="283"/>
    </location>
</feature>
<dbReference type="EMBL" id="JANBPT010000049">
    <property type="protein sequence ID" value="KAJ1929056.1"/>
    <property type="molecule type" value="Genomic_DNA"/>
</dbReference>
<proteinExistence type="inferred from homology"/>
<gene>
    <name evidence="11" type="primary">CRC1_1</name>
    <name evidence="11" type="ORF">IWQ60_001501</name>
</gene>
<feature type="repeat" description="Solcar" evidence="9">
    <location>
        <begin position="298"/>
        <end position="384"/>
    </location>
</feature>
<keyword evidence="5" id="KW-0677">Repeat</keyword>
<evidence type="ECO:0000256" key="8">
    <source>
        <dbReference type="ARBA" id="ARBA00023136"/>
    </source>
</evidence>
<keyword evidence="3 10" id="KW-0813">Transport</keyword>
<evidence type="ECO:0000256" key="5">
    <source>
        <dbReference type="ARBA" id="ARBA00022737"/>
    </source>
</evidence>
<evidence type="ECO:0000256" key="7">
    <source>
        <dbReference type="ARBA" id="ARBA00023128"/>
    </source>
</evidence>
<dbReference type="PANTHER" id="PTHR45624">
    <property type="entry name" value="MITOCHONDRIAL BASIC AMINO ACIDS TRANSPORTER-RELATED"/>
    <property type="match status" value="1"/>
</dbReference>
<accession>A0A9W8AEI4</accession>
<protein>
    <submittedName>
        <fullName evidence="11">Carnitine transporter</fullName>
    </submittedName>
</protein>
<evidence type="ECO:0000256" key="6">
    <source>
        <dbReference type="ARBA" id="ARBA00022989"/>
    </source>
</evidence>
<reference evidence="11" key="1">
    <citation type="submission" date="2022-07" db="EMBL/GenBank/DDBJ databases">
        <title>Phylogenomic reconstructions and comparative analyses of Kickxellomycotina fungi.</title>
        <authorList>
            <person name="Reynolds N.K."/>
            <person name="Stajich J.E."/>
            <person name="Barry K."/>
            <person name="Grigoriev I.V."/>
            <person name="Crous P."/>
            <person name="Smith M.E."/>
        </authorList>
    </citation>
    <scope>NUCLEOTIDE SEQUENCE</scope>
    <source>
        <strain evidence="11">RSA 861</strain>
    </source>
</reference>